<dbReference type="InterPro" id="IPR019734">
    <property type="entry name" value="TPR_rpt"/>
</dbReference>
<evidence type="ECO:0000256" key="3">
    <source>
        <dbReference type="PROSITE-ProRule" id="PRU00339"/>
    </source>
</evidence>
<dbReference type="EMBL" id="VWXF01000001">
    <property type="protein sequence ID" value="NIF20727.1"/>
    <property type="molecule type" value="Genomic_DNA"/>
</dbReference>
<evidence type="ECO:0000256" key="2">
    <source>
        <dbReference type="ARBA" id="ARBA00022803"/>
    </source>
</evidence>
<dbReference type="PROSITE" id="PS50005">
    <property type="entry name" value="TPR"/>
    <property type="match status" value="1"/>
</dbReference>
<evidence type="ECO:0000256" key="1">
    <source>
        <dbReference type="ARBA" id="ARBA00022737"/>
    </source>
</evidence>
<organism evidence="4 5">
    <name type="scientific">Candidatus Pantoea multigeneris</name>
    <dbReference type="NCBI Taxonomy" id="2608357"/>
    <lineage>
        <taxon>Bacteria</taxon>
        <taxon>Pseudomonadati</taxon>
        <taxon>Pseudomonadota</taxon>
        <taxon>Gammaproteobacteria</taxon>
        <taxon>Enterobacterales</taxon>
        <taxon>Erwiniaceae</taxon>
        <taxon>Pantoea</taxon>
    </lineage>
</organism>
<keyword evidence="5" id="KW-1185">Reference proteome</keyword>
<sequence length="167" mass="18880">MSVNLATARSHLLCALQHQKNGKIMKNHPQKEQDHLPLPEEECEAVYARGYQAFNDQHYDTAFACFSLLSLLAPQEPAYLFALACTLKIQGRHREALVLYHQCLELNPQDIWSWFHSGQCFQILRDVPRAVLAFQRTVQASFPPAINANSADLRAQAEAQLLSLNGH</sequence>
<name>A0ABX0R6J4_9GAMM</name>
<accession>A0ABX0R6J4</accession>
<keyword evidence="1" id="KW-0677">Repeat</keyword>
<proteinExistence type="predicted"/>
<dbReference type="InterPro" id="IPR011990">
    <property type="entry name" value="TPR-like_helical_dom_sf"/>
</dbReference>
<dbReference type="Proteomes" id="UP001515683">
    <property type="component" value="Unassembled WGS sequence"/>
</dbReference>
<protein>
    <submittedName>
        <fullName evidence="4">Tetratricopeptide repeat protein</fullName>
    </submittedName>
</protein>
<dbReference type="Gene3D" id="1.25.40.10">
    <property type="entry name" value="Tetratricopeptide repeat domain"/>
    <property type="match status" value="1"/>
</dbReference>
<comment type="caution">
    <text evidence="4">The sequence shown here is derived from an EMBL/GenBank/DDBJ whole genome shotgun (WGS) entry which is preliminary data.</text>
</comment>
<dbReference type="Pfam" id="PF07719">
    <property type="entry name" value="TPR_2"/>
    <property type="match status" value="1"/>
</dbReference>
<reference evidence="4 5" key="1">
    <citation type="journal article" date="2019" name="bioRxiv">
        <title>Bacteria contribute to plant secondary compound degradation in a generalist herbivore system.</title>
        <authorList>
            <person name="Francoeur C.B."/>
            <person name="Khadempour L."/>
            <person name="Moreira-Soto R.D."/>
            <person name="Gotting K."/>
            <person name="Book A.J."/>
            <person name="Pinto-Tomas A.A."/>
            <person name="Keefover-Ring K."/>
            <person name="Currie C.R."/>
        </authorList>
    </citation>
    <scope>NUCLEOTIDE SEQUENCE [LARGE SCALE GENOMIC DNA]</scope>
    <source>
        <strain evidence="4">Acro-835</strain>
    </source>
</reference>
<gene>
    <name evidence="4" type="ORF">F3J40_03735</name>
</gene>
<dbReference type="SUPFAM" id="SSF48452">
    <property type="entry name" value="TPR-like"/>
    <property type="match status" value="1"/>
</dbReference>
<dbReference type="SMART" id="SM00028">
    <property type="entry name" value="TPR"/>
    <property type="match status" value="2"/>
</dbReference>
<dbReference type="InterPro" id="IPR013105">
    <property type="entry name" value="TPR_2"/>
</dbReference>
<keyword evidence="2 3" id="KW-0802">TPR repeat</keyword>
<evidence type="ECO:0000313" key="5">
    <source>
        <dbReference type="Proteomes" id="UP001515683"/>
    </source>
</evidence>
<feature type="repeat" description="TPR" evidence="3">
    <location>
        <begin position="77"/>
        <end position="110"/>
    </location>
</feature>
<evidence type="ECO:0000313" key="4">
    <source>
        <dbReference type="EMBL" id="NIF20727.1"/>
    </source>
</evidence>